<organism evidence="4 5">
    <name type="scientific">Apibacter mensalis</name>
    <dbReference type="NCBI Taxonomy" id="1586267"/>
    <lineage>
        <taxon>Bacteria</taxon>
        <taxon>Pseudomonadati</taxon>
        <taxon>Bacteroidota</taxon>
        <taxon>Flavobacteriia</taxon>
        <taxon>Flavobacteriales</taxon>
        <taxon>Weeksellaceae</taxon>
        <taxon>Apibacter</taxon>
    </lineage>
</organism>
<comment type="similarity">
    <text evidence="1">Belongs to the membrane fusion protein (MFP) (TC 8.A.1) family.</text>
</comment>
<dbReference type="InterPro" id="IPR058647">
    <property type="entry name" value="BSH_CzcB-like"/>
</dbReference>
<dbReference type="Gene3D" id="2.40.30.170">
    <property type="match status" value="1"/>
</dbReference>
<dbReference type="GO" id="GO:0060003">
    <property type="term" value="P:copper ion export"/>
    <property type="evidence" value="ECO:0007669"/>
    <property type="project" value="TreeGrafter"/>
</dbReference>
<feature type="domain" description="CzcB-like barrel-sandwich hybrid" evidence="3">
    <location>
        <begin position="79"/>
        <end position="223"/>
    </location>
</feature>
<dbReference type="PANTHER" id="PTHR30097:SF4">
    <property type="entry name" value="SLR6042 PROTEIN"/>
    <property type="match status" value="1"/>
</dbReference>
<evidence type="ECO:0000256" key="1">
    <source>
        <dbReference type="ARBA" id="ARBA00009477"/>
    </source>
</evidence>
<name>A0A0X3AMC7_9FLAO</name>
<dbReference type="GO" id="GO:0022857">
    <property type="term" value="F:transmembrane transporter activity"/>
    <property type="evidence" value="ECO:0007669"/>
    <property type="project" value="InterPro"/>
</dbReference>
<dbReference type="EMBL" id="FCOR01000001">
    <property type="protein sequence ID" value="CVK15277.1"/>
    <property type="molecule type" value="Genomic_DNA"/>
</dbReference>
<dbReference type="InterPro" id="IPR006143">
    <property type="entry name" value="RND_pump_MFP"/>
</dbReference>
<dbReference type="GO" id="GO:0016020">
    <property type="term" value="C:membrane"/>
    <property type="evidence" value="ECO:0007669"/>
    <property type="project" value="InterPro"/>
</dbReference>
<dbReference type="NCBIfam" id="TIGR01730">
    <property type="entry name" value="RND_mfp"/>
    <property type="match status" value="1"/>
</dbReference>
<dbReference type="Pfam" id="PF25973">
    <property type="entry name" value="BSH_CzcB"/>
    <property type="match status" value="1"/>
</dbReference>
<reference evidence="4 5" key="1">
    <citation type="submission" date="2016-01" db="EMBL/GenBank/DDBJ databases">
        <authorList>
            <person name="McClelland M."/>
            <person name="Jain A."/>
            <person name="Saraogi P."/>
            <person name="Mendelson R."/>
            <person name="Westerman R."/>
            <person name="SanMiguel P."/>
            <person name="Csonka L."/>
        </authorList>
    </citation>
    <scope>NUCLEOTIDE SEQUENCE [LARGE SCALE GENOMIC DNA]</scope>
    <source>
        <strain evidence="4 5">R-53146</strain>
    </source>
</reference>
<evidence type="ECO:0000259" key="3">
    <source>
        <dbReference type="Pfam" id="PF25973"/>
    </source>
</evidence>
<dbReference type="RefSeq" id="WP_055424511.1">
    <property type="nucleotide sequence ID" value="NZ_FCOR01000001.1"/>
</dbReference>
<keyword evidence="5" id="KW-1185">Reference proteome</keyword>
<protein>
    <submittedName>
        <fullName evidence="4">Membrane fusion protein, cobalt-zinc-cadmium efflux system</fullName>
    </submittedName>
</protein>
<dbReference type="Gene3D" id="2.40.50.100">
    <property type="match status" value="1"/>
</dbReference>
<evidence type="ECO:0000256" key="2">
    <source>
        <dbReference type="ARBA" id="ARBA00022448"/>
    </source>
</evidence>
<dbReference type="GO" id="GO:0015679">
    <property type="term" value="P:plasma membrane copper ion transport"/>
    <property type="evidence" value="ECO:0007669"/>
    <property type="project" value="TreeGrafter"/>
</dbReference>
<evidence type="ECO:0000313" key="4">
    <source>
        <dbReference type="EMBL" id="CVK15277.1"/>
    </source>
</evidence>
<keyword evidence="2" id="KW-0813">Transport</keyword>
<sequence>MKITIYINLLSIVLIFYYSCSSKNKENFIENESQAQSALTLNEEQIKTNGIKFGKAKLRAMEFKIMVTGIIHALPQNKASVHSKVEGFIGKINYISGDYVRKGQVLATVSNPSFIILQKQFLESYYNMNLAYKDYLRKKALLESDAISRKSYEQSLALYQVSTAEYESHKSELQLLGFTPNTIIKTGKINPELKIISPLNGFIQAKEISPGKQITTMDELFLIINQDKIYVELNVPSKYASTLYIGQKIEFTWPDIKDTIKGVLHNIGKVTNTENNTIQVHADIQTKLPATNFYENRFVNAYIISENSEVLTVPKEAVYEEEGKNYVYSKKGDQVERKEIITGISNTNYVEVKNLDPNQEIVICGAYYLQSGEMEPGHNH</sequence>
<dbReference type="Gene3D" id="2.40.420.20">
    <property type="match status" value="1"/>
</dbReference>
<evidence type="ECO:0000313" key="5">
    <source>
        <dbReference type="Proteomes" id="UP000182761"/>
    </source>
</evidence>
<accession>A0A0X3AMC7</accession>
<dbReference type="AlphaFoldDB" id="A0A0X3AMC7"/>
<gene>
    <name evidence="4" type="ORF">Ga0061079_10189</name>
</gene>
<dbReference type="Proteomes" id="UP000182761">
    <property type="component" value="Unassembled WGS sequence"/>
</dbReference>
<dbReference type="InterPro" id="IPR051909">
    <property type="entry name" value="MFP_Cation_Efflux"/>
</dbReference>
<dbReference type="SUPFAM" id="SSF111369">
    <property type="entry name" value="HlyD-like secretion proteins"/>
    <property type="match status" value="1"/>
</dbReference>
<dbReference type="PANTHER" id="PTHR30097">
    <property type="entry name" value="CATION EFFLUX SYSTEM PROTEIN CUSB"/>
    <property type="match status" value="1"/>
</dbReference>
<dbReference type="OrthoDB" id="9814657at2"/>
<dbReference type="Gene3D" id="1.10.287.470">
    <property type="entry name" value="Helix hairpin bin"/>
    <property type="match status" value="1"/>
</dbReference>
<dbReference type="GO" id="GO:0030313">
    <property type="term" value="C:cell envelope"/>
    <property type="evidence" value="ECO:0007669"/>
    <property type="project" value="TreeGrafter"/>
</dbReference>
<dbReference type="STRING" id="1586267.GCA_001418685_00089"/>
<proteinExistence type="inferred from homology"/>